<proteinExistence type="predicted"/>
<dbReference type="RefSeq" id="WP_014255634.1">
    <property type="nucleotide sequence ID" value="NC_016627.1"/>
</dbReference>
<protein>
    <submittedName>
        <fullName evidence="1">Uncharacterized protein</fullName>
    </submittedName>
</protein>
<accession>G8LZX6</accession>
<reference evidence="1 2" key="2">
    <citation type="journal article" date="2012" name="Stand. Genomic Sci.">
        <title>Complete Genome Sequence of Clostridium clariflavum DSM 19732.</title>
        <authorList>
            <person name="Izquierdo J.A."/>
            <person name="Goodwin L."/>
            <person name="Davenport K.W."/>
            <person name="Teshima H."/>
            <person name="Bruce D."/>
            <person name="Detter C."/>
            <person name="Tapia R."/>
            <person name="Han S."/>
            <person name="Land M."/>
            <person name="Hauser L."/>
            <person name="Jeffries C.D."/>
            <person name="Han J."/>
            <person name="Pitluck S."/>
            <person name="Nolan M."/>
            <person name="Chen A."/>
            <person name="Huntemann M."/>
            <person name="Mavromatis K."/>
            <person name="Mikhailova N."/>
            <person name="Liolios K."/>
            <person name="Woyke T."/>
            <person name="Lynd L.R."/>
        </authorList>
    </citation>
    <scope>NUCLEOTIDE SEQUENCE [LARGE SCALE GENOMIC DNA]</scope>
    <source>
        <strain evidence="2">DSM 19732 / NBRC 101661 / EBR45</strain>
    </source>
</reference>
<keyword evidence="2" id="KW-1185">Reference proteome</keyword>
<evidence type="ECO:0000313" key="1">
    <source>
        <dbReference type="EMBL" id="AEV69066.1"/>
    </source>
</evidence>
<reference evidence="2" key="1">
    <citation type="submission" date="2011-12" db="EMBL/GenBank/DDBJ databases">
        <title>Complete sequence of Clostridium clariflavum DSM 19732.</title>
        <authorList>
            <consortium name="US DOE Joint Genome Institute"/>
            <person name="Lucas S."/>
            <person name="Han J."/>
            <person name="Lapidus A."/>
            <person name="Cheng J.-F."/>
            <person name="Goodwin L."/>
            <person name="Pitluck S."/>
            <person name="Peters L."/>
            <person name="Teshima H."/>
            <person name="Detter J.C."/>
            <person name="Han C."/>
            <person name="Tapia R."/>
            <person name="Land M."/>
            <person name="Hauser L."/>
            <person name="Kyrpides N."/>
            <person name="Ivanova N."/>
            <person name="Pagani I."/>
            <person name="Kitzmiller T."/>
            <person name="Lynd L."/>
            <person name="Izquierdo J."/>
            <person name="Woyke T."/>
        </authorList>
    </citation>
    <scope>NUCLEOTIDE SEQUENCE [LARGE SCALE GENOMIC DNA]</scope>
    <source>
        <strain evidence="2">DSM 19732 / NBRC 101661 / EBR45</strain>
    </source>
</reference>
<organism evidence="1 2">
    <name type="scientific">Acetivibrio clariflavus (strain DSM 19732 / NBRC 101661 / EBR45)</name>
    <name type="common">Clostridium clariflavum</name>
    <dbReference type="NCBI Taxonomy" id="720554"/>
    <lineage>
        <taxon>Bacteria</taxon>
        <taxon>Bacillati</taxon>
        <taxon>Bacillota</taxon>
        <taxon>Clostridia</taxon>
        <taxon>Eubacteriales</taxon>
        <taxon>Oscillospiraceae</taxon>
        <taxon>Acetivibrio</taxon>
    </lineage>
</organism>
<dbReference type="AlphaFoldDB" id="G8LZX6"/>
<name>G8LZX6_ACECE</name>
<dbReference type="HOGENOM" id="CLU_2786483_0_0_9"/>
<dbReference type="Proteomes" id="UP000005435">
    <property type="component" value="Chromosome"/>
</dbReference>
<gene>
    <name evidence="1" type="ordered locus">Clocl_2493</name>
</gene>
<evidence type="ECO:0000313" key="2">
    <source>
        <dbReference type="Proteomes" id="UP000005435"/>
    </source>
</evidence>
<sequence>MNNKYLWALDKERYGLLEIEKDRYLVYDLANKSIVIIEDDVEGEITIKEMIKNGNKKVTIENLNQSSL</sequence>
<dbReference type="KEGG" id="ccl:Clocl_2493"/>
<dbReference type="EMBL" id="CP003065">
    <property type="protein sequence ID" value="AEV69066.1"/>
    <property type="molecule type" value="Genomic_DNA"/>
</dbReference>